<gene>
    <name evidence="2" type="ORF">IV38_GL001832</name>
    <name evidence="3" type="ORF">IV40_GL001723</name>
</gene>
<sequence>MQFEQLDHLTLTVTNLAASEHFYHDQLGLPLFHFENGRSAVRIGKQKLNFQVAAHPHPPVAAHPTSGSADFCLLLKDTTVHAMIAHCHRQQLSIEVGPVDRTGAQGPMTSIYLRDPDQNLVELSVLK</sequence>
<dbReference type="PANTHER" id="PTHR21366">
    <property type="entry name" value="GLYOXALASE FAMILY PROTEIN"/>
    <property type="match status" value="1"/>
</dbReference>
<comment type="caution">
    <text evidence="2">The sequence shown here is derived from an EMBL/GenBank/DDBJ whole genome shotgun (WGS) entry which is preliminary data.</text>
</comment>
<dbReference type="PROSITE" id="PS51819">
    <property type="entry name" value="VOC"/>
    <property type="match status" value="1"/>
</dbReference>
<dbReference type="SUPFAM" id="SSF54593">
    <property type="entry name" value="Glyoxalase/Bleomycin resistance protein/Dihydroxybiphenyl dioxygenase"/>
    <property type="match status" value="1"/>
</dbReference>
<dbReference type="InterPro" id="IPR029068">
    <property type="entry name" value="Glyas_Bleomycin-R_OHBP_Dase"/>
</dbReference>
<organism evidence="2 5">
    <name type="scientific">Lactobacillus selangorensis</name>
    <dbReference type="NCBI Taxonomy" id="81857"/>
    <lineage>
        <taxon>Bacteria</taxon>
        <taxon>Bacillati</taxon>
        <taxon>Bacillota</taxon>
        <taxon>Bacilli</taxon>
        <taxon>Lactobacillales</taxon>
        <taxon>Lactobacillaceae</taxon>
        <taxon>Lactobacillus</taxon>
    </lineage>
</organism>
<feature type="domain" description="VOC" evidence="1">
    <location>
        <begin position="5"/>
        <end position="126"/>
    </location>
</feature>
<keyword evidence="4" id="KW-1185">Reference proteome</keyword>
<dbReference type="STRING" id="81857.IV38_GL001832"/>
<dbReference type="InterPro" id="IPR050383">
    <property type="entry name" value="GlyoxalaseI/FosfomycinResist"/>
</dbReference>
<protein>
    <recommendedName>
        <fullName evidence="1">VOC domain-containing protein</fullName>
    </recommendedName>
</protein>
<dbReference type="Gene3D" id="3.10.180.10">
    <property type="entry name" value="2,3-Dihydroxybiphenyl 1,2-Dioxygenase, domain 1"/>
    <property type="match status" value="1"/>
</dbReference>
<evidence type="ECO:0000313" key="2">
    <source>
        <dbReference type="EMBL" id="KRN27991.1"/>
    </source>
</evidence>
<dbReference type="Proteomes" id="UP000051645">
    <property type="component" value="Unassembled WGS sequence"/>
</dbReference>
<dbReference type="OrthoDB" id="9802805at2"/>
<dbReference type="Proteomes" id="UP000051751">
    <property type="component" value="Unassembled WGS sequence"/>
</dbReference>
<dbReference type="AlphaFoldDB" id="A0A0R2FRG9"/>
<dbReference type="InterPro" id="IPR037523">
    <property type="entry name" value="VOC_core"/>
</dbReference>
<evidence type="ECO:0000259" key="1">
    <source>
        <dbReference type="PROSITE" id="PS51819"/>
    </source>
</evidence>
<reference evidence="4 5" key="1">
    <citation type="journal article" date="2015" name="Genome Announc.">
        <title>Expanding the biotechnology potential of lactobacilli through comparative genomics of 213 strains and associated genera.</title>
        <authorList>
            <person name="Sun Z."/>
            <person name="Harris H.M."/>
            <person name="McCann A."/>
            <person name="Guo C."/>
            <person name="Argimon S."/>
            <person name="Zhang W."/>
            <person name="Yang X."/>
            <person name="Jeffery I.B."/>
            <person name="Cooney J.C."/>
            <person name="Kagawa T.F."/>
            <person name="Liu W."/>
            <person name="Song Y."/>
            <person name="Salvetti E."/>
            <person name="Wrobel A."/>
            <person name="Rasinkangas P."/>
            <person name="Parkhill J."/>
            <person name="Rea M.C."/>
            <person name="O'Sullivan O."/>
            <person name="Ritari J."/>
            <person name="Douillard F.P."/>
            <person name="Paul Ross R."/>
            <person name="Yang R."/>
            <person name="Briner A.E."/>
            <person name="Felis G.E."/>
            <person name="de Vos W.M."/>
            <person name="Barrangou R."/>
            <person name="Klaenhammer T.R."/>
            <person name="Caufield P.W."/>
            <person name="Cui Y."/>
            <person name="Zhang H."/>
            <person name="O'Toole P.W."/>
        </authorList>
    </citation>
    <scope>NUCLEOTIDE SEQUENCE [LARGE SCALE GENOMIC DNA]</scope>
    <source>
        <strain evidence="2 5">ATCC BAA-66</strain>
        <strain evidence="3 4">DSM 13344</strain>
    </source>
</reference>
<name>A0A0R2FRG9_9LACO</name>
<dbReference type="Pfam" id="PF00903">
    <property type="entry name" value="Glyoxalase"/>
    <property type="match status" value="1"/>
</dbReference>
<dbReference type="PANTHER" id="PTHR21366:SF14">
    <property type="entry name" value="GLYOXALASE DOMAIN-CONTAINING PROTEIN 5"/>
    <property type="match status" value="1"/>
</dbReference>
<dbReference type="EMBL" id="JQAZ01000006">
    <property type="protein sequence ID" value="KRN30538.1"/>
    <property type="molecule type" value="Genomic_DNA"/>
</dbReference>
<dbReference type="EMBL" id="JQAT01000005">
    <property type="protein sequence ID" value="KRN27991.1"/>
    <property type="molecule type" value="Genomic_DNA"/>
</dbReference>
<evidence type="ECO:0000313" key="3">
    <source>
        <dbReference type="EMBL" id="KRN30538.1"/>
    </source>
</evidence>
<evidence type="ECO:0000313" key="5">
    <source>
        <dbReference type="Proteomes" id="UP000051751"/>
    </source>
</evidence>
<dbReference type="PATRIC" id="fig|81857.3.peg.1849"/>
<evidence type="ECO:0000313" key="4">
    <source>
        <dbReference type="Proteomes" id="UP000051645"/>
    </source>
</evidence>
<dbReference type="InterPro" id="IPR004360">
    <property type="entry name" value="Glyas_Fos-R_dOase_dom"/>
</dbReference>
<dbReference type="RefSeq" id="WP_057770400.1">
    <property type="nucleotide sequence ID" value="NZ_JQAT01000005.1"/>
</dbReference>
<proteinExistence type="predicted"/>
<accession>A0A0R2FRG9</accession>